<dbReference type="InterPro" id="IPR048147">
    <property type="entry name" value="CBO0543-like"/>
</dbReference>
<gene>
    <name evidence="2" type="ORF">IMZ08_16410</name>
</gene>
<protein>
    <submittedName>
        <fullName evidence="2">Uncharacterized protein</fullName>
    </submittedName>
</protein>
<reference evidence="2 3" key="1">
    <citation type="submission" date="2020-10" db="EMBL/GenBank/DDBJ databases">
        <title>Bacillus sp. HD4P25, an endophyte from a halophyte.</title>
        <authorList>
            <person name="Sun J.-Q."/>
        </authorList>
    </citation>
    <scope>NUCLEOTIDE SEQUENCE [LARGE SCALE GENOMIC DNA]</scope>
    <source>
        <strain evidence="2 3">YIM 93174</strain>
    </source>
</reference>
<dbReference type="EMBL" id="JADCLJ010000022">
    <property type="protein sequence ID" value="MBE4909637.1"/>
    <property type="molecule type" value="Genomic_DNA"/>
</dbReference>
<evidence type="ECO:0000313" key="3">
    <source>
        <dbReference type="Proteomes" id="UP001516662"/>
    </source>
</evidence>
<accession>A0ABR9QMB0</accession>
<feature type="transmembrane region" description="Helical" evidence="1">
    <location>
        <begin position="6"/>
        <end position="23"/>
    </location>
</feature>
<keyword evidence="1" id="KW-0812">Transmembrane</keyword>
<dbReference type="RefSeq" id="WP_193538475.1">
    <property type="nucleotide sequence ID" value="NZ_JADCLJ010000022.1"/>
</dbReference>
<feature type="transmembrane region" description="Helical" evidence="1">
    <location>
        <begin position="100"/>
        <end position="118"/>
    </location>
</feature>
<name>A0ABR9QMB0_9BACI</name>
<comment type="caution">
    <text evidence="2">The sequence shown here is derived from an EMBL/GenBank/DDBJ whole genome shotgun (WGS) entry which is preliminary data.</text>
</comment>
<proteinExistence type="predicted"/>
<keyword evidence="1" id="KW-1133">Transmembrane helix</keyword>
<evidence type="ECO:0000256" key="1">
    <source>
        <dbReference type="SAM" id="Phobius"/>
    </source>
</evidence>
<dbReference type="Proteomes" id="UP001516662">
    <property type="component" value="Unassembled WGS sequence"/>
</dbReference>
<dbReference type="NCBIfam" id="NF041644">
    <property type="entry name" value="CBO0543_fam"/>
    <property type="match status" value="1"/>
</dbReference>
<keyword evidence="3" id="KW-1185">Reference proteome</keyword>
<organism evidence="2 3">
    <name type="scientific">Litchfieldia luteola</name>
    <dbReference type="NCBI Taxonomy" id="682179"/>
    <lineage>
        <taxon>Bacteria</taxon>
        <taxon>Bacillati</taxon>
        <taxon>Bacillota</taxon>
        <taxon>Bacilli</taxon>
        <taxon>Bacillales</taxon>
        <taxon>Bacillaceae</taxon>
        <taxon>Litchfieldia</taxon>
    </lineage>
</organism>
<feature type="transmembrane region" description="Helical" evidence="1">
    <location>
        <begin position="35"/>
        <end position="59"/>
    </location>
</feature>
<keyword evidence="1" id="KW-0472">Membrane</keyword>
<evidence type="ECO:0000313" key="2">
    <source>
        <dbReference type="EMBL" id="MBE4909637.1"/>
    </source>
</evidence>
<sequence>MSIDFTVILAIWVIFPLILYFAVPRDRVREMIAVFLFFQMLTWLFSIVMTKFGVLSAPIREFPEATKINFSSEYIVFPTAAVLFQRWYPENGGKIRQALHYLYTVGGIILFLFIIGRTTDLMEAKPQTSAINFLFELMLCRKYIMWMLKGEPFTKSLKRHDVI</sequence>